<reference evidence="8 9" key="1">
    <citation type="submission" date="2020-07" db="EMBL/GenBank/DDBJ databases">
        <title>Genomic diversity of species in the Neisseriaceae family.</title>
        <authorList>
            <person name="Vincent A.T."/>
            <person name="Bernet E."/>
            <person name="Veyrier F.J."/>
        </authorList>
    </citation>
    <scope>NUCLEOTIDE SEQUENCE [LARGE SCALE GENOMIC DNA]</scope>
    <source>
        <strain evidence="8 9">DSM 22244</strain>
    </source>
</reference>
<dbReference type="Pfam" id="PF02321">
    <property type="entry name" value="OEP"/>
    <property type="match status" value="2"/>
</dbReference>
<keyword evidence="4" id="KW-1134">Transmembrane beta strand</keyword>
<dbReference type="InterPro" id="IPR010130">
    <property type="entry name" value="T1SS_OMP_TolC"/>
</dbReference>
<evidence type="ECO:0000256" key="4">
    <source>
        <dbReference type="ARBA" id="ARBA00022452"/>
    </source>
</evidence>
<dbReference type="Proteomes" id="UP000514752">
    <property type="component" value="Chromosome"/>
</dbReference>
<evidence type="ECO:0000256" key="7">
    <source>
        <dbReference type="ARBA" id="ARBA00023237"/>
    </source>
</evidence>
<dbReference type="NCBIfam" id="TIGR01844">
    <property type="entry name" value="type_I_sec_TolC"/>
    <property type="match status" value="1"/>
</dbReference>
<comment type="similarity">
    <text evidence="2">Belongs to the outer membrane factor (OMF) (TC 1.B.17) family.</text>
</comment>
<dbReference type="PANTHER" id="PTHR30026">
    <property type="entry name" value="OUTER MEMBRANE PROTEIN TOLC"/>
    <property type="match status" value="1"/>
</dbReference>
<organism evidence="8 9">
    <name type="scientific">Neisseria shayeganii</name>
    <dbReference type="NCBI Taxonomy" id="607712"/>
    <lineage>
        <taxon>Bacteria</taxon>
        <taxon>Pseudomonadati</taxon>
        <taxon>Pseudomonadota</taxon>
        <taxon>Betaproteobacteria</taxon>
        <taxon>Neisseriales</taxon>
        <taxon>Neisseriaceae</taxon>
        <taxon>Neisseria</taxon>
    </lineage>
</organism>
<sequence>MGRVLRFPRPGVWLGLCLGLWAAEGAAFDLLEAFAAAKTHSADYAAARYAGEAEAEQKRQALAPLLPQASATAHYRHQPASSAADSSSRGWQVQVSQVLFDPALTAQYRQGRLAAEAAAWRVKEAESRLLLEVAQAYLAVLQQQDSLAAIREEKAAYTRQRQQARALFDKGAATIVDVHEAQAGHDAALAKEIDTVSRLQLARHRLADLTGLTETLPQALPPAGPPADWLAGRSESDWQTLARQHNPERQLQQLALEQARQAVAAARGGHSPKLSLNGAYQDHRNTQDYGGFDRHYRSRGGSVSVQLNIPLYSGGQTASRVREAAARELQQRELLTAAERRVRLAVHQAYRQTHDARYRILAHQRLWESNRSKLESVRLGRQVGVRSNLDELQAVQAEAEARQQLAEARYGQIMAYLQLLAHSGTLTDETGWAVLRQRLYGPARPSDPSDQSSSRAR</sequence>
<dbReference type="GO" id="GO:0015562">
    <property type="term" value="F:efflux transmembrane transporter activity"/>
    <property type="evidence" value="ECO:0007669"/>
    <property type="project" value="InterPro"/>
</dbReference>
<comment type="subcellular location">
    <subcellularLocation>
        <location evidence="1">Cell outer membrane</location>
    </subcellularLocation>
</comment>
<dbReference type="PANTHER" id="PTHR30026:SF20">
    <property type="entry name" value="OUTER MEMBRANE PROTEIN TOLC"/>
    <property type="match status" value="1"/>
</dbReference>
<dbReference type="RefSeq" id="WP_182122556.1">
    <property type="nucleotide sequence ID" value="NZ_CP059567.1"/>
</dbReference>
<evidence type="ECO:0000256" key="1">
    <source>
        <dbReference type="ARBA" id="ARBA00004442"/>
    </source>
</evidence>
<evidence type="ECO:0000256" key="3">
    <source>
        <dbReference type="ARBA" id="ARBA00022448"/>
    </source>
</evidence>
<keyword evidence="5" id="KW-0812">Transmembrane</keyword>
<name>A0A7D7T5R7_9NEIS</name>
<dbReference type="GO" id="GO:1990281">
    <property type="term" value="C:efflux pump complex"/>
    <property type="evidence" value="ECO:0007669"/>
    <property type="project" value="TreeGrafter"/>
</dbReference>
<dbReference type="InterPro" id="IPR003423">
    <property type="entry name" value="OMP_efflux"/>
</dbReference>
<evidence type="ECO:0000313" key="9">
    <source>
        <dbReference type="Proteomes" id="UP000514752"/>
    </source>
</evidence>
<evidence type="ECO:0000256" key="5">
    <source>
        <dbReference type="ARBA" id="ARBA00022692"/>
    </source>
</evidence>
<keyword evidence="3" id="KW-0813">Transport</keyword>
<evidence type="ECO:0000256" key="2">
    <source>
        <dbReference type="ARBA" id="ARBA00007613"/>
    </source>
</evidence>
<dbReference type="InterPro" id="IPR051906">
    <property type="entry name" value="TolC-like"/>
</dbReference>
<keyword evidence="7" id="KW-0998">Cell outer membrane</keyword>
<dbReference type="SUPFAM" id="SSF56954">
    <property type="entry name" value="Outer membrane efflux proteins (OEP)"/>
    <property type="match status" value="1"/>
</dbReference>
<gene>
    <name evidence="8" type="ORF">H3L94_02660</name>
</gene>
<dbReference type="AlphaFoldDB" id="A0A7D7T5R7"/>
<accession>A0A7D7T5R7</accession>
<dbReference type="GO" id="GO:0015288">
    <property type="term" value="F:porin activity"/>
    <property type="evidence" value="ECO:0007669"/>
    <property type="project" value="TreeGrafter"/>
</dbReference>
<dbReference type="EMBL" id="CP059567">
    <property type="protein sequence ID" value="QMT40973.1"/>
    <property type="molecule type" value="Genomic_DNA"/>
</dbReference>
<evidence type="ECO:0000313" key="8">
    <source>
        <dbReference type="EMBL" id="QMT40973.1"/>
    </source>
</evidence>
<dbReference type="Gene3D" id="1.20.1600.10">
    <property type="entry name" value="Outer membrane efflux proteins (OEP)"/>
    <property type="match status" value="1"/>
</dbReference>
<proteinExistence type="inferred from homology"/>
<dbReference type="GO" id="GO:0009279">
    <property type="term" value="C:cell outer membrane"/>
    <property type="evidence" value="ECO:0007669"/>
    <property type="project" value="UniProtKB-SubCell"/>
</dbReference>
<dbReference type="KEGG" id="nsg:H3L94_02660"/>
<protein>
    <submittedName>
        <fullName evidence="8">TolC family outer membrane protein</fullName>
    </submittedName>
</protein>
<keyword evidence="6" id="KW-0472">Membrane</keyword>
<evidence type="ECO:0000256" key="6">
    <source>
        <dbReference type="ARBA" id="ARBA00023136"/>
    </source>
</evidence>